<evidence type="ECO:0000313" key="4">
    <source>
        <dbReference type="Proteomes" id="UP000240760"/>
    </source>
</evidence>
<dbReference type="SUPFAM" id="SSF52540">
    <property type="entry name" value="P-loop containing nucleoside triphosphate hydrolases"/>
    <property type="match status" value="1"/>
</dbReference>
<dbReference type="Gene3D" id="1.25.40.20">
    <property type="entry name" value="Ankyrin repeat-containing domain"/>
    <property type="match status" value="1"/>
</dbReference>
<dbReference type="Pfam" id="PF24883">
    <property type="entry name" value="NPHP3_N"/>
    <property type="match status" value="2"/>
</dbReference>
<dbReference type="InterPro" id="IPR029058">
    <property type="entry name" value="AB_hydrolase_fold"/>
</dbReference>
<dbReference type="InterPro" id="IPR056884">
    <property type="entry name" value="NPHP3-like_N"/>
</dbReference>
<evidence type="ECO:0000313" key="3">
    <source>
        <dbReference type="EMBL" id="PTB72047.1"/>
    </source>
</evidence>
<reference evidence="3 4" key="1">
    <citation type="submission" date="2016-07" db="EMBL/GenBank/DDBJ databases">
        <title>Multiple horizontal gene transfer events from other fungi enriched the ability of initially mycotrophic Trichoderma (Ascomycota) to feed on dead plant biomass.</title>
        <authorList>
            <consortium name="DOE Joint Genome Institute"/>
            <person name="Aerts A."/>
            <person name="Atanasova L."/>
            <person name="Chenthamara K."/>
            <person name="Zhang J."/>
            <person name="Grujic M."/>
            <person name="Henrissat B."/>
            <person name="Kuo A."/>
            <person name="Salamov A."/>
            <person name="Lipzen A."/>
            <person name="Labutti K."/>
            <person name="Barry K."/>
            <person name="Miao Y."/>
            <person name="Rahimi M.J."/>
            <person name="Shen Q."/>
            <person name="Grigoriev I.V."/>
            <person name="Kubicek C.P."/>
            <person name="Druzhinina I.S."/>
        </authorList>
    </citation>
    <scope>NUCLEOTIDE SEQUENCE [LARGE SCALE GENOMIC DNA]</scope>
    <source>
        <strain evidence="3 4">ATCC 18648</strain>
    </source>
</reference>
<feature type="domain" description="Nephrocystin 3-like N-terminal" evidence="2">
    <location>
        <begin position="443"/>
        <end position="551"/>
    </location>
</feature>
<dbReference type="InterPro" id="IPR036770">
    <property type="entry name" value="Ankyrin_rpt-contain_sf"/>
</dbReference>
<dbReference type="PANTHER" id="PTHR10039:SF5">
    <property type="entry name" value="NACHT DOMAIN-CONTAINING PROTEIN"/>
    <property type="match status" value="1"/>
</dbReference>
<dbReference type="SUPFAM" id="SSF48403">
    <property type="entry name" value="Ankyrin repeat"/>
    <property type="match status" value="1"/>
</dbReference>
<organism evidence="3 4">
    <name type="scientific">Trichoderma longibrachiatum ATCC 18648</name>
    <dbReference type="NCBI Taxonomy" id="983965"/>
    <lineage>
        <taxon>Eukaryota</taxon>
        <taxon>Fungi</taxon>
        <taxon>Dikarya</taxon>
        <taxon>Ascomycota</taxon>
        <taxon>Pezizomycotina</taxon>
        <taxon>Sordariomycetes</taxon>
        <taxon>Hypocreomycetidae</taxon>
        <taxon>Hypocreales</taxon>
        <taxon>Hypocreaceae</taxon>
        <taxon>Trichoderma</taxon>
    </lineage>
</organism>
<proteinExistence type="predicted"/>
<accession>A0A2T4BRV5</accession>
<evidence type="ECO:0000259" key="2">
    <source>
        <dbReference type="Pfam" id="PF24883"/>
    </source>
</evidence>
<protein>
    <recommendedName>
        <fullName evidence="2">Nephrocystin 3-like N-terminal domain-containing protein</fullName>
    </recommendedName>
</protein>
<sequence length="1343" mass="152219">MASPETKVYRLRGIPEHLDRLGVAQLIRPFLPSEKLEDITVASLALSCGFWSRSPTKTATLTLRSLPDLVRAAPGAGEWQLPILALPKPLILDDTFYGLTPLNEVSEFQHRYDCIVISGLAGHPMGSWQPRGNDKSFSWIRDSLPELVPGVRFILYGYDTKLVGSKSFQTVPDLAINLINELKSGGWSSPSAKGLIFLAHSLGGVVLKQCLCMLADSGVSHESVLQKTKGAVFFGVPSEGMSIEDIHSMLGDQPNKHTLATDISDKSDFLSSLEKRISGISHIRGMRFFWAYETQTTPTVEYVNDTYRRSGPEAILVSRESATGNRWASDPSSTIQIDANHSDMVKFSSESHMIGPIACKLRDVVGSDHRDLGHDSTHLATGNGLIPAKSTITQALVNNNTRDIEDLNRNLDLWDFDEVLQSLCAPERDERLEQIDDSAGCSFEWVFEKPGIGLSNWLQKGDGLYWVSGRPASGKSTFMKFLHNDKRTSELLRGWYSRSEHVNANFFFHYRGTLIQKSFEGLLRSILSQILEQAPGTSSMFQSIFQHHYQHLLGAESLGDLYTDLEELFMANEMILGANFRNNLPSLLECGAPTKLFRTLVVQRLRSNREEAIDWKQFEKLIISQMQDLLQSLRQNKLLEACSGIYPRGWSNEMKDGFLSGMPDWLEAVDLKERLLRLGETSIAQRAPFPTRTRARERFAQDVENIVRRHHSRLNVRQSTQRSIWTLDNLQRALFKIINQESIDLDMCLFIDALDEYDGQPEFIADFLEEITQQRTSRTRVKILFSSRPWDKFTDAFGDCPGFRIHEHTENDIRELCYHVIQAECPASRELFLLVEEIVKQAGGVFLWVKLVLLDLSKIASAAVRRGDTGALSEELQEVLKNLPRDLVDYYSTIVERIPQCFRREAFCLLEVVAKGDRVYLKDIPMILSCLNFTHFDERSQIIESLDEPDSRALAISLRIYTGGLIEMHGKSSNPTLQLLHQTAVDFIQLPEFKNNILRSGARAMDDNGHTFLAKLKLLRISQREDGTFCLDGEFLEHAERSEETTGTSLYSFFSGTRHLFSPFSLLSNKESFFLSQRLRERDESSFVHKSKVHIIAAAFCANLGLFIEEALESNPRIFSEPLACCVIAAIVLYGYGYFDQKEALQMLEYLTSHDFPFEKHINCCLSGALCLMREDRDGFEQEDVEPLVLKFTSLIKDPNISCYIPRSFHDTWDDPVSKGALHIIHLAPYRIVKDLLERNANPNMKGEYGHTPLDLCALGYYTYGGAIGVSKLMLLLIQHGGLLNRCTKQEWKEKVRDLSGFNSLDVSLFKRLGYPKWIEKEHVLSRRSMYRGIVGLFRSKRG</sequence>
<dbReference type="SUPFAM" id="SSF53474">
    <property type="entry name" value="alpha/beta-Hydrolases"/>
    <property type="match status" value="1"/>
</dbReference>
<dbReference type="InterPro" id="IPR027417">
    <property type="entry name" value="P-loop_NTPase"/>
</dbReference>
<dbReference type="OrthoDB" id="1658288at2759"/>
<evidence type="ECO:0000256" key="1">
    <source>
        <dbReference type="ARBA" id="ARBA00022737"/>
    </source>
</evidence>
<feature type="domain" description="Nephrocystin 3-like N-terminal" evidence="2">
    <location>
        <begin position="716"/>
        <end position="788"/>
    </location>
</feature>
<gene>
    <name evidence="3" type="ORF">M440DRAFT_1405803</name>
</gene>
<keyword evidence="1" id="KW-0677">Repeat</keyword>
<dbReference type="PANTHER" id="PTHR10039">
    <property type="entry name" value="AMELOGENIN"/>
    <property type="match status" value="1"/>
</dbReference>
<name>A0A2T4BRV5_TRILO</name>
<dbReference type="EMBL" id="KZ679143">
    <property type="protein sequence ID" value="PTB72047.1"/>
    <property type="molecule type" value="Genomic_DNA"/>
</dbReference>
<dbReference type="Proteomes" id="UP000240760">
    <property type="component" value="Unassembled WGS sequence"/>
</dbReference>
<keyword evidence="4" id="KW-1185">Reference proteome</keyword>